<name>A0A7H9HU84_9SACH</name>
<dbReference type="Proteomes" id="UP000510647">
    <property type="component" value="Chromosome 5"/>
</dbReference>
<organism evidence="8 9">
    <name type="scientific">Torulaspora globosa</name>
    <dbReference type="NCBI Taxonomy" id="48254"/>
    <lineage>
        <taxon>Eukaryota</taxon>
        <taxon>Fungi</taxon>
        <taxon>Dikarya</taxon>
        <taxon>Ascomycota</taxon>
        <taxon>Saccharomycotina</taxon>
        <taxon>Saccharomycetes</taxon>
        <taxon>Saccharomycetales</taxon>
        <taxon>Saccharomycetaceae</taxon>
        <taxon>Torulaspora</taxon>
    </lineage>
</organism>
<protein>
    <recommendedName>
        <fullName evidence="4">Protein LOT5</fullName>
    </recommendedName>
</protein>
<gene>
    <name evidence="8" type="ORF">HG537_0E02040</name>
</gene>
<dbReference type="Pfam" id="PF03517">
    <property type="entry name" value="Voldacs"/>
    <property type="match status" value="1"/>
</dbReference>
<evidence type="ECO:0000256" key="3">
    <source>
        <dbReference type="ARBA" id="ARBA00006172"/>
    </source>
</evidence>
<evidence type="ECO:0000256" key="1">
    <source>
        <dbReference type="ARBA" id="ARBA00004123"/>
    </source>
</evidence>
<dbReference type="AlphaFoldDB" id="A0A7H9HU84"/>
<keyword evidence="6" id="KW-0539">Nucleus</keyword>
<reference evidence="8 9" key="1">
    <citation type="submission" date="2020-06" db="EMBL/GenBank/DDBJ databases">
        <title>The yeast mating-type switching endonuclease HO is a domesticated member of an unorthodox homing genetic element family.</title>
        <authorList>
            <person name="Coughlan A.Y."/>
            <person name="Lombardi L."/>
            <person name="Braun-Galleani S."/>
            <person name="Martos A.R."/>
            <person name="Galeote V."/>
            <person name="Bigey F."/>
            <person name="Dequin S."/>
            <person name="Byrne K.P."/>
            <person name="Wolfe K.H."/>
        </authorList>
    </citation>
    <scope>NUCLEOTIDE SEQUENCE [LARGE SCALE GENOMIC DNA]</scope>
    <source>
        <strain evidence="8 9">CBS2947</strain>
    </source>
</reference>
<evidence type="ECO:0000256" key="6">
    <source>
        <dbReference type="ARBA" id="ARBA00023242"/>
    </source>
</evidence>
<evidence type="ECO:0000313" key="8">
    <source>
        <dbReference type="EMBL" id="QLQ80849.1"/>
    </source>
</evidence>
<dbReference type="GO" id="GO:0005634">
    <property type="term" value="C:nucleus"/>
    <property type="evidence" value="ECO:0007669"/>
    <property type="project" value="UniProtKB-SubCell"/>
</dbReference>
<feature type="region of interest" description="Disordered" evidence="7">
    <location>
        <begin position="190"/>
        <end position="211"/>
    </location>
</feature>
<dbReference type="InterPro" id="IPR039924">
    <property type="entry name" value="ICln/Lot5/Saf5"/>
</dbReference>
<keyword evidence="9" id="KW-1185">Reference proteome</keyword>
<proteinExistence type="inferred from homology"/>
<comment type="similarity">
    <text evidence="3">Belongs to the LOT5 family.</text>
</comment>
<dbReference type="EMBL" id="CP059271">
    <property type="protein sequence ID" value="QLQ80849.1"/>
    <property type="molecule type" value="Genomic_DNA"/>
</dbReference>
<evidence type="ECO:0000256" key="4">
    <source>
        <dbReference type="ARBA" id="ARBA00015935"/>
    </source>
</evidence>
<keyword evidence="5" id="KW-0963">Cytoplasm</keyword>
<evidence type="ECO:0000256" key="5">
    <source>
        <dbReference type="ARBA" id="ARBA00022490"/>
    </source>
</evidence>
<dbReference type="OrthoDB" id="19714at2759"/>
<comment type="subcellular location">
    <subcellularLocation>
        <location evidence="2">Cytoplasm</location>
    </subcellularLocation>
    <subcellularLocation>
        <location evidence="1">Nucleus</location>
    </subcellularLocation>
</comment>
<evidence type="ECO:0000256" key="7">
    <source>
        <dbReference type="SAM" id="MobiDB-lite"/>
    </source>
</evidence>
<dbReference type="GO" id="GO:0005737">
    <property type="term" value="C:cytoplasm"/>
    <property type="evidence" value="ECO:0007669"/>
    <property type="project" value="UniProtKB-SubCell"/>
</dbReference>
<evidence type="ECO:0000256" key="2">
    <source>
        <dbReference type="ARBA" id="ARBA00004496"/>
    </source>
</evidence>
<evidence type="ECO:0000313" key="9">
    <source>
        <dbReference type="Proteomes" id="UP000510647"/>
    </source>
</evidence>
<sequence length="211" mass="23974">MDEDKPVSRLAYVKPTIENVVAYNRYKKTQPMFNGFSCLETPILFGGGRDFDLLLLQNPHNVLVGVDLFILSNAILLWFDHLGCGIETPYSSVIYHGSLHSPTNREGHQLSMLLTLDRDPLLNDQFPPTPNNTSLELLLRPRYSLYDRHYNPEIDTLFNFHDFGVNRGDQMVNNCNEAVATCLEIHNLQDASPDSEQDEQELLPEEQGIIG</sequence>
<feature type="compositionally biased region" description="Acidic residues" evidence="7">
    <location>
        <begin position="193"/>
        <end position="204"/>
    </location>
</feature>
<accession>A0A7H9HU84</accession>